<keyword evidence="2" id="KW-1185">Reference proteome</keyword>
<dbReference type="EMBL" id="BMAW01073209">
    <property type="protein sequence ID" value="GFT86762.1"/>
    <property type="molecule type" value="Genomic_DNA"/>
</dbReference>
<name>A0A8X6PSG2_NEPPI</name>
<organism evidence="1 2">
    <name type="scientific">Nephila pilipes</name>
    <name type="common">Giant wood spider</name>
    <name type="synonym">Nephila maculata</name>
    <dbReference type="NCBI Taxonomy" id="299642"/>
    <lineage>
        <taxon>Eukaryota</taxon>
        <taxon>Metazoa</taxon>
        <taxon>Ecdysozoa</taxon>
        <taxon>Arthropoda</taxon>
        <taxon>Chelicerata</taxon>
        <taxon>Arachnida</taxon>
        <taxon>Araneae</taxon>
        <taxon>Araneomorphae</taxon>
        <taxon>Entelegynae</taxon>
        <taxon>Araneoidea</taxon>
        <taxon>Nephilidae</taxon>
        <taxon>Nephila</taxon>
    </lineage>
</organism>
<sequence>MLVEERTVDLRHHRKMQYFGWREETPELSTRALGSDLDASCNTIHIIQQKTSCLRTGSSLTFSSPFHFAQREKNGDLELVAPVKDHLISDVIIPPHFLKILKESKVPGMGEVKLQT</sequence>
<evidence type="ECO:0000313" key="2">
    <source>
        <dbReference type="Proteomes" id="UP000887013"/>
    </source>
</evidence>
<accession>A0A8X6PSG2</accession>
<protein>
    <submittedName>
        <fullName evidence="1">Uncharacterized protein</fullName>
    </submittedName>
</protein>
<evidence type="ECO:0000313" key="1">
    <source>
        <dbReference type="EMBL" id="GFT86762.1"/>
    </source>
</evidence>
<dbReference type="AlphaFoldDB" id="A0A8X6PSG2"/>
<comment type="caution">
    <text evidence="1">The sequence shown here is derived from an EMBL/GenBank/DDBJ whole genome shotgun (WGS) entry which is preliminary data.</text>
</comment>
<dbReference type="Proteomes" id="UP000887013">
    <property type="component" value="Unassembled WGS sequence"/>
</dbReference>
<proteinExistence type="predicted"/>
<dbReference type="OrthoDB" id="10548953at2759"/>
<gene>
    <name evidence="1" type="ORF">NPIL_605681</name>
</gene>
<reference evidence="1" key="1">
    <citation type="submission" date="2020-08" db="EMBL/GenBank/DDBJ databases">
        <title>Multicomponent nature underlies the extraordinary mechanical properties of spider dragline silk.</title>
        <authorList>
            <person name="Kono N."/>
            <person name="Nakamura H."/>
            <person name="Mori M."/>
            <person name="Yoshida Y."/>
            <person name="Ohtoshi R."/>
            <person name="Malay A.D."/>
            <person name="Moran D.A.P."/>
            <person name="Tomita M."/>
            <person name="Numata K."/>
            <person name="Arakawa K."/>
        </authorList>
    </citation>
    <scope>NUCLEOTIDE SEQUENCE</scope>
</reference>